<dbReference type="GO" id="GO:0005737">
    <property type="term" value="C:cytoplasm"/>
    <property type="evidence" value="ECO:0007669"/>
    <property type="project" value="TreeGrafter"/>
</dbReference>
<comment type="function">
    <text evidence="7">Adds a myristoyl group to the N-terminal glycine residue of certain cellular proteins.</text>
</comment>
<dbReference type="Proteomes" id="UP001385951">
    <property type="component" value="Unassembled WGS sequence"/>
</dbReference>
<dbReference type="InterPro" id="IPR022676">
    <property type="entry name" value="NMT_N"/>
</dbReference>
<keyword evidence="5 7" id="KW-0808">Transferase</keyword>
<feature type="compositionally biased region" description="Low complexity" evidence="9">
    <location>
        <begin position="36"/>
        <end position="48"/>
    </location>
</feature>
<dbReference type="EMBL" id="JASBNA010000003">
    <property type="protein sequence ID" value="KAK7693731.1"/>
    <property type="molecule type" value="Genomic_DNA"/>
</dbReference>
<evidence type="ECO:0000256" key="4">
    <source>
        <dbReference type="ARBA" id="ARBA00022240"/>
    </source>
</evidence>
<dbReference type="PANTHER" id="PTHR11377">
    <property type="entry name" value="N-MYRISTOYL TRANSFERASE"/>
    <property type="match status" value="1"/>
</dbReference>
<reference evidence="12 13" key="1">
    <citation type="submission" date="2022-09" db="EMBL/GenBank/DDBJ databases">
        <authorList>
            <person name="Palmer J.M."/>
        </authorList>
    </citation>
    <scope>NUCLEOTIDE SEQUENCE [LARGE SCALE GENOMIC DNA]</scope>
    <source>
        <strain evidence="12 13">DSM 7382</strain>
    </source>
</reference>
<accession>A0AAW0GLW5</accession>
<feature type="region of interest" description="Disordered" evidence="9">
    <location>
        <begin position="1"/>
        <end position="71"/>
    </location>
</feature>
<dbReference type="PANTHER" id="PTHR11377:SF5">
    <property type="entry name" value="GLYCYLPEPTIDE N-TETRADECANOYLTRANSFERASE"/>
    <property type="match status" value="1"/>
</dbReference>
<evidence type="ECO:0000256" key="2">
    <source>
        <dbReference type="ARBA" id="ARBA00011245"/>
    </source>
</evidence>
<evidence type="ECO:0000256" key="8">
    <source>
        <dbReference type="RuleBase" id="RU004178"/>
    </source>
</evidence>
<organism evidence="12 13">
    <name type="scientific">Cerrena zonata</name>
    <dbReference type="NCBI Taxonomy" id="2478898"/>
    <lineage>
        <taxon>Eukaryota</taxon>
        <taxon>Fungi</taxon>
        <taxon>Dikarya</taxon>
        <taxon>Basidiomycota</taxon>
        <taxon>Agaricomycotina</taxon>
        <taxon>Agaricomycetes</taxon>
        <taxon>Polyporales</taxon>
        <taxon>Cerrenaceae</taxon>
        <taxon>Cerrena</taxon>
    </lineage>
</organism>
<evidence type="ECO:0000259" key="11">
    <source>
        <dbReference type="Pfam" id="PF02799"/>
    </source>
</evidence>
<comment type="similarity">
    <text evidence="1 8">Belongs to the NMT family.</text>
</comment>
<name>A0AAW0GLW5_9APHY</name>
<dbReference type="PROSITE" id="PS00976">
    <property type="entry name" value="NMT_2"/>
    <property type="match status" value="1"/>
</dbReference>
<feature type="domain" description="Glycylpeptide N-tetradecanoyltransferase N-terminal" evidence="10">
    <location>
        <begin position="157"/>
        <end position="315"/>
    </location>
</feature>
<comment type="subunit">
    <text evidence="2">Monomer.</text>
</comment>
<dbReference type="Gene3D" id="3.40.630.30">
    <property type="match status" value="2"/>
</dbReference>
<sequence>MAANGKQKEIIGEQVEATADASDSEGSETETEHQDSSVPSASTPSTSGKSKKKKRSKAARALNALRGGGKDSVPQEVVDVVLNKVRNEHGDSVPGGPDAVNEETIRLALQQMKLKEMLQGKTGIGGKNAKDVGAHKFWNTQPVPHFGEEEPTTDGWVEAPKPIEELRQDPYPLPKDFEWASVDLSNPNQLKEVYELLSANYVEDDQAAFRFQYSAEFLKWALQPPGYHPEWHVAVRVASNKKIVAFIAAVPLQLRVRDNILNASEVNFLCIHKKLRSKRLAPVLIKEVTRQCNLKGVFQALYTAGVLLPTPVSTCRYYHRCLNISKLVNIHFVSVPQNQTLARMIRLNKVPEKPRLIEPQYGMRELEDKDVPEVAALYERYMKRFGMAIHFTEEEVRHHFLSGRGNGPSVKDSWKTPREGQVVWSYVVENPRTHKITDFFSFYSLPSTVIGNTKHNILNAAYLMYYATEVAFEDGAEESGRLKKRLEELIGDALVIADQSKFDVFNALTLMDNNLFITDLKFGGGDGMLYYYLYNWRTPLLAGVTATGDAPVGRGIGVVML</sequence>
<dbReference type="InterPro" id="IPR016181">
    <property type="entry name" value="Acyl_CoA_acyltransferase"/>
</dbReference>
<dbReference type="InterPro" id="IPR022677">
    <property type="entry name" value="NMT_C"/>
</dbReference>
<dbReference type="PROSITE" id="PS00975">
    <property type="entry name" value="NMT_1"/>
    <property type="match status" value="1"/>
</dbReference>
<evidence type="ECO:0000313" key="12">
    <source>
        <dbReference type="EMBL" id="KAK7693731.1"/>
    </source>
</evidence>
<dbReference type="Pfam" id="PF02799">
    <property type="entry name" value="NMT_C"/>
    <property type="match status" value="1"/>
</dbReference>
<feature type="compositionally biased region" description="Basic and acidic residues" evidence="9">
    <location>
        <begin position="1"/>
        <end position="11"/>
    </location>
</feature>
<keyword evidence="6 7" id="KW-0012">Acyltransferase</keyword>
<evidence type="ECO:0000256" key="3">
    <source>
        <dbReference type="ARBA" id="ARBA00012923"/>
    </source>
</evidence>
<dbReference type="GO" id="GO:0004379">
    <property type="term" value="F:glycylpeptide N-tetradecanoyltransferase activity"/>
    <property type="evidence" value="ECO:0007669"/>
    <property type="project" value="UniProtKB-EC"/>
</dbReference>
<dbReference type="SUPFAM" id="SSF55729">
    <property type="entry name" value="Acyl-CoA N-acyltransferases (Nat)"/>
    <property type="match status" value="2"/>
</dbReference>
<dbReference type="PIRSF" id="PIRSF015892">
    <property type="entry name" value="N-myristl_transf"/>
    <property type="match status" value="1"/>
</dbReference>
<evidence type="ECO:0000256" key="6">
    <source>
        <dbReference type="ARBA" id="ARBA00023315"/>
    </source>
</evidence>
<comment type="catalytic activity">
    <reaction evidence="7">
        <text>N-terminal glycyl-[protein] + tetradecanoyl-CoA = N-tetradecanoylglycyl-[protein] + CoA + H(+)</text>
        <dbReference type="Rhea" id="RHEA:15521"/>
        <dbReference type="Rhea" id="RHEA-COMP:12666"/>
        <dbReference type="Rhea" id="RHEA-COMP:12667"/>
        <dbReference type="ChEBI" id="CHEBI:15378"/>
        <dbReference type="ChEBI" id="CHEBI:57287"/>
        <dbReference type="ChEBI" id="CHEBI:57385"/>
        <dbReference type="ChEBI" id="CHEBI:64723"/>
        <dbReference type="ChEBI" id="CHEBI:133050"/>
        <dbReference type="EC" id="2.3.1.97"/>
    </reaction>
</comment>
<comment type="caution">
    <text evidence="12">The sequence shown here is derived from an EMBL/GenBank/DDBJ whole genome shotgun (WGS) entry which is preliminary data.</text>
</comment>
<feature type="compositionally biased region" description="Basic residues" evidence="9">
    <location>
        <begin position="49"/>
        <end position="58"/>
    </location>
</feature>
<proteinExistence type="inferred from homology"/>
<dbReference type="Pfam" id="PF01233">
    <property type="entry name" value="NMT"/>
    <property type="match status" value="1"/>
</dbReference>
<evidence type="ECO:0000259" key="10">
    <source>
        <dbReference type="Pfam" id="PF01233"/>
    </source>
</evidence>
<evidence type="ECO:0000256" key="5">
    <source>
        <dbReference type="ARBA" id="ARBA00022679"/>
    </source>
</evidence>
<evidence type="ECO:0000256" key="7">
    <source>
        <dbReference type="RuleBase" id="RU000586"/>
    </source>
</evidence>
<gene>
    <name evidence="12" type="ORF">QCA50_003303</name>
</gene>
<dbReference type="FunFam" id="3.40.630.30:FF:000042">
    <property type="entry name" value="Glycylpeptide N-tetradecanoyltransferase"/>
    <property type="match status" value="1"/>
</dbReference>
<dbReference type="InterPro" id="IPR022678">
    <property type="entry name" value="NMT_CS"/>
</dbReference>
<keyword evidence="13" id="KW-1185">Reference proteome</keyword>
<evidence type="ECO:0000256" key="1">
    <source>
        <dbReference type="ARBA" id="ARBA00009469"/>
    </source>
</evidence>
<protein>
    <recommendedName>
        <fullName evidence="4 7">Glycylpeptide N-tetradecanoyltransferase</fullName>
        <ecNumber evidence="3 7">2.3.1.97</ecNumber>
    </recommendedName>
</protein>
<feature type="domain" description="Glycylpeptide N-tetradecanoyltransferase C-terminal" evidence="11">
    <location>
        <begin position="330"/>
        <end position="559"/>
    </location>
</feature>
<evidence type="ECO:0000256" key="9">
    <source>
        <dbReference type="SAM" id="MobiDB-lite"/>
    </source>
</evidence>
<dbReference type="AlphaFoldDB" id="A0AAW0GLW5"/>
<dbReference type="InterPro" id="IPR000903">
    <property type="entry name" value="NMT"/>
</dbReference>
<dbReference type="EC" id="2.3.1.97" evidence="3 7"/>
<evidence type="ECO:0000313" key="13">
    <source>
        <dbReference type="Proteomes" id="UP001385951"/>
    </source>
</evidence>